<dbReference type="PROSITE" id="PS50262">
    <property type="entry name" value="G_PROTEIN_RECEP_F1_2"/>
    <property type="match status" value="1"/>
</dbReference>
<feature type="transmembrane region" description="Helical" evidence="6">
    <location>
        <begin position="342"/>
        <end position="363"/>
    </location>
</feature>
<feature type="transmembrane region" description="Helical" evidence="6">
    <location>
        <begin position="433"/>
        <end position="456"/>
    </location>
</feature>
<feature type="compositionally biased region" description="Low complexity" evidence="5">
    <location>
        <begin position="43"/>
        <end position="53"/>
    </location>
</feature>
<feature type="region of interest" description="Disordered" evidence="5">
    <location>
        <begin position="38"/>
        <end position="69"/>
    </location>
</feature>
<keyword evidence="9" id="KW-1185">Reference proteome</keyword>
<sequence length="645" mass="71379">MSPLGCANESLHVILVAFRSAQFCQKLFTEPNNQSSGAFNYPSSHSTSTSSSSPRQIETQEAGQAKDPTDVENVSLIHLRPTYFAKSTLCLIGGLMHLVSLIVFVSMYGAQSRRSRRGMMADFGSIRQAHALECVAAEYGSLAASQKHKSTFDGLKTSRKRHQDDSAETVRGLDSAAVCHEWSESSFKEVINYQSLYTKLHNHETEATFGPRRNEVFQQADRRQPQLSQSKLQQQPQKMRHSGSIFSLMLCHLSAVEMVCGLSGFLFETVYFSTIVLGDESPVFLSPRLAYFLALGVLQLDWIVYKASLLARNWVIAFIAWRRLCVVHDPFQAHRKALRRSAATGCLLTLYLTACILTTIRALEQVYFVCLNETVSKDVEAIAGGRSRREAGGPGGEGVGTGGGTSNGQVARILSDPRSSQLLPPGLETAYRNTYFCLVSPLPLFAIVFFNVRLLASLRSWQKSSGHVWQRPVTRPRVPNPVSIRLSRPSRHPSLPTKLRPRRDSSRGGRSWRFPASTRQRRAVMATRSFVAEAAPRAEPIVRPIQTGNATVTVSTATTTRIVVVIGAVFAFCETPYFIAGLINRSADNQVEPPSLYLLHFIGLANTLTNLGSILNFFIYYGSLANFRHHLLTVCSRPRSVGKST</sequence>
<reference evidence="8" key="1">
    <citation type="submission" date="2018-11" db="EMBL/GenBank/DDBJ databases">
        <authorList>
            <consortium name="Pathogen Informatics"/>
        </authorList>
    </citation>
    <scope>NUCLEOTIDE SEQUENCE</scope>
</reference>
<feature type="transmembrane region" description="Helical" evidence="6">
    <location>
        <begin position="562"/>
        <end position="583"/>
    </location>
</feature>
<feature type="transmembrane region" description="Helical" evidence="6">
    <location>
        <begin position="595"/>
        <end position="621"/>
    </location>
</feature>
<comment type="subcellular location">
    <subcellularLocation>
        <location evidence="1">Membrane</location>
    </subcellularLocation>
</comment>
<evidence type="ECO:0000256" key="6">
    <source>
        <dbReference type="SAM" id="Phobius"/>
    </source>
</evidence>
<dbReference type="PANTHER" id="PTHR46641">
    <property type="entry name" value="FMRFAMIDE RECEPTOR-RELATED"/>
    <property type="match status" value="1"/>
</dbReference>
<dbReference type="OrthoDB" id="10635719at2759"/>
<evidence type="ECO:0000313" key="9">
    <source>
        <dbReference type="Proteomes" id="UP000784294"/>
    </source>
</evidence>
<feature type="transmembrane region" description="Helical" evidence="6">
    <location>
        <begin position="245"/>
        <end position="267"/>
    </location>
</feature>
<dbReference type="EMBL" id="CAAALY010247003">
    <property type="protein sequence ID" value="VEL34111.1"/>
    <property type="molecule type" value="Genomic_DNA"/>
</dbReference>
<evidence type="ECO:0000313" key="8">
    <source>
        <dbReference type="EMBL" id="VEL34111.1"/>
    </source>
</evidence>
<feature type="transmembrane region" description="Helical" evidence="6">
    <location>
        <begin position="83"/>
        <end position="110"/>
    </location>
</feature>
<dbReference type="Gene3D" id="1.20.1070.10">
    <property type="entry name" value="Rhodopsin 7-helix transmembrane proteins"/>
    <property type="match status" value="1"/>
</dbReference>
<keyword evidence="3 6" id="KW-1133">Transmembrane helix</keyword>
<dbReference type="AlphaFoldDB" id="A0A3S5ANT6"/>
<dbReference type="SUPFAM" id="SSF81321">
    <property type="entry name" value="Family A G protein-coupled receptor-like"/>
    <property type="match status" value="1"/>
</dbReference>
<evidence type="ECO:0000256" key="2">
    <source>
        <dbReference type="ARBA" id="ARBA00022692"/>
    </source>
</evidence>
<accession>A0A3S5ANT6</accession>
<keyword evidence="2 6" id="KW-0812">Transmembrane</keyword>
<comment type="caution">
    <text evidence="8">The sequence shown here is derived from an EMBL/GenBank/DDBJ whole genome shotgun (WGS) entry which is preliminary data.</text>
</comment>
<name>A0A3S5ANT6_9PLAT</name>
<dbReference type="GO" id="GO:0016020">
    <property type="term" value="C:membrane"/>
    <property type="evidence" value="ECO:0007669"/>
    <property type="project" value="UniProtKB-SubCell"/>
</dbReference>
<feature type="region of interest" description="Disordered" evidence="5">
    <location>
        <begin position="485"/>
        <end position="513"/>
    </location>
</feature>
<dbReference type="Proteomes" id="UP000784294">
    <property type="component" value="Unassembled WGS sequence"/>
</dbReference>
<dbReference type="PANTHER" id="PTHR46641:SF2">
    <property type="entry name" value="FMRFAMIDE RECEPTOR"/>
    <property type="match status" value="1"/>
</dbReference>
<feature type="domain" description="G-protein coupled receptors family 1 profile" evidence="7">
    <location>
        <begin position="442"/>
        <end position="620"/>
    </location>
</feature>
<evidence type="ECO:0000256" key="4">
    <source>
        <dbReference type="ARBA" id="ARBA00023136"/>
    </source>
</evidence>
<evidence type="ECO:0000256" key="3">
    <source>
        <dbReference type="ARBA" id="ARBA00022989"/>
    </source>
</evidence>
<evidence type="ECO:0000259" key="7">
    <source>
        <dbReference type="PROSITE" id="PS50262"/>
    </source>
</evidence>
<proteinExistence type="predicted"/>
<dbReference type="InterPro" id="IPR017452">
    <property type="entry name" value="GPCR_Rhodpsn_7TM"/>
</dbReference>
<dbReference type="InterPro" id="IPR052954">
    <property type="entry name" value="GPCR-Ligand_Int"/>
</dbReference>
<feature type="compositionally biased region" description="Gly residues" evidence="5">
    <location>
        <begin position="392"/>
        <end position="406"/>
    </location>
</feature>
<organism evidence="8 9">
    <name type="scientific">Protopolystoma xenopodis</name>
    <dbReference type="NCBI Taxonomy" id="117903"/>
    <lineage>
        <taxon>Eukaryota</taxon>
        <taxon>Metazoa</taxon>
        <taxon>Spiralia</taxon>
        <taxon>Lophotrochozoa</taxon>
        <taxon>Platyhelminthes</taxon>
        <taxon>Monogenea</taxon>
        <taxon>Polyopisthocotylea</taxon>
        <taxon>Polystomatidea</taxon>
        <taxon>Polystomatidae</taxon>
        <taxon>Protopolystoma</taxon>
    </lineage>
</organism>
<feature type="region of interest" description="Disordered" evidence="5">
    <location>
        <begin position="386"/>
        <end position="411"/>
    </location>
</feature>
<protein>
    <recommendedName>
        <fullName evidence="7">G-protein coupled receptors family 1 profile domain-containing protein</fullName>
    </recommendedName>
</protein>
<evidence type="ECO:0000256" key="5">
    <source>
        <dbReference type="SAM" id="MobiDB-lite"/>
    </source>
</evidence>
<gene>
    <name evidence="8" type="ORF">PXEA_LOCUS27551</name>
</gene>
<evidence type="ECO:0000256" key="1">
    <source>
        <dbReference type="ARBA" id="ARBA00004370"/>
    </source>
</evidence>
<keyword evidence="4 6" id="KW-0472">Membrane</keyword>